<dbReference type="Proteomes" id="UP000239814">
    <property type="component" value="Chromosome"/>
</dbReference>
<dbReference type="OrthoDB" id="5125307at2"/>
<keyword evidence="1" id="KW-1133">Transmembrane helix</keyword>
<name>A0A2S0KIN1_9ACTN</name>
<gene>
    <name evidence="2" type="ORF">C6V83_15895</name>
</gene>
<organism evidence="2 3">
    <name type="scientific">Gordonia iterans</name>
    <dbReference type="NCBI Taxonomy" id="1004901"/>
    <lineage>
        <taxon>Bacteria</taxon>
        <taxon>Bacillati</taxon>
        <taxon>Actinomycetota</taxon>
        <taxon>Actinomycetes</taxon>
        <taxon>Mycobacteriales</taxon>
        <taxon>Gordoniaceae</taxon>
        <taxon>Gordonia</taxon>
    </lineage>
</organism>
<feature type="transmembrane region" description="Helical" evidence="1">
    <location>
        <begin position="48"/>
        <end position="70"/>
    </location>
</feature>
<keyword evidence="1" id="KW-0812">Transmembrane</keyword>
<protein>
    <recommendedName>
        <fullName evidence="4">DUF5652 domain-containing protein</fullName>
    </recommendedName>
</protein>
<sequence length="78" mass="8245">MAKTKWNDLSGGQKGAIITATALDAGLRVWAGRDLATRSSAEVNGPKWLWGAGLSLVSSMGVLPGLYLLFGRKRTALD</sequence>
<proteinExistence type="predicted"/>
<keyword evidence="3" id="KW-1185">Reference proteome</keyword>
<evidence type="ECO:0008006" key="4">
    <source>
        <dbReference type="Google" id="ProtNLM"/>
    </source>
</evidence>
<reference evidence="2 3" key="1">
    <citation type="submission" date="2018-03" db="EMBL/GenBank/DDBJ databases">
        <title>Characteristics and genome of n-alkane degrading marine bacteria Gordonia iterans isolated from crude oil contaminated in Tae-an, South Korea.</title>
        <authorList>
            <person name="Lee S.-S."/>
            <person name="Kim H."/>
        </authorList>
    </citation>
    <scope>NUCLEOTIDE SEQUENCE [LARGE SCALE GENOMIC DNA]</scope>
    <source>
        <strain evidence="2 3">Co17</strain>
    </source>
</reference>
<keyword evidence="1" id="KW-0472">Membrane</keyword>
<dbReference type="KEGG" id="git:C6V83_15895"/>
<evidence type="ECO:0000313" key="2">
    <source>
        <dbReference type="EMBL" id="AVM01506.1"/>
    </source>
</evidence>
<evidence type="ECO:0000313" key="3">
    <source>
        <dbReference type="Proteomes" id="UP000239814"/>
    </source>
</evidence>
<evidence type="ECO:0000256" key="1">
    <source>
        <dbReference type="SAM" id="Phobius"/>
    </source>
</evidence>
<dbReference type="AlphaFoldDB" id="A0A2S0KIN1"/>
<dbReference type="RefSeq" id="WP_105943212.1">
    <property type="nucleotide sequence ID" value="NZ_CP027433.1"/>
</dbReference>
<dbReference type="EMBL" id="CP027433">
    <property type="protein sequence ID" value="AVM01506.1"/>
    <property type="molecule type" value="Genomic_DNA"/>
</dbReference>
<accession>A0A2S0KIN1</accession>